<comment type="similarity">
    <text evidence="1">Belongs to the TPRG1 family.</text>
</comment>
<gene>
    <name evidence="4" type="ORF">P4O66_009782</name>
</gene>
<feature type="region of interest" description="Disordered" evidence="2">
    <location>
        <begin position="1"/>
        <end position="75"/>
    </location>
</feature>
<evidence type="ECO:0000256" key="1">
    <source>
        <dbReference type="ARBA" id="ARBA00009163"/>
    </source>
</evidence>
<dbReference type="InterPro" id="IPR040242">
    <property type="entry name" value="TPRG1-like"/>
</dbReference>
<organism evidence="4 5">
    <name type="scientific">Electrophorus voltai</name>
    <dbReference type="NCBI Taxonomy" id="2609070"/>
    <lineage>
        <taxon>Eukaryota</taxon>
        <taxon>Metazoa</taxon>
        <taxon>Chordata</taxon>
        <taxon>Craniata</taxon>
        <taxon>Vertebrata</taxon>
        <taxon>Euteleostomi</taxon>
        <taxon>Actinopterygii</taxon>
        <taxon>Neopterygii</taxon>
        <taxon>Teleostei</taxon>
        <taxon>Ostariophysi</taxon>
        <taxon>Gymnotiformes</taxon>
        <taxon>Gymnotoidei</taxon>
        <taxon>Gymnotidae</taxon>
        <taxon>Electrophorus</taxon>
    </lineage>
</organism>
<feature type="non-terminal residue" evidence="4">
    <location>
        <position position="297"/>
    </location>
</feature>
<protein>
    <recommendedName>
        <fullName evidence="3">HSac2 domain-containing protein</fullName>
    </recommendedName>
</protein>
<accession>A0AAD8ZBW8</accession>
<keyword evidence="5" id="KW-1185">Reference proteome</keyword>
<dbReference type="PANTHER" id="PTHR31108">
    <property type="entry name" value="TUMOR PROTEIN P63-REGULATED GENE 1-LIKE PROTEIN"/>
    <property type="match status" value="1"/>
</dbReference>
<evidence type="ECO:0000313" key="4">
    <source>
        <dbReference type="EMBL" id="KAK1796768.1"/>
    </source>
</evidence>
<dbReference type="PROSITE" id="PS51791">
    <property type="entry name" value="HSAC2"/>
    <property type="match status" value="1"/>
</dbReference>
<reference evidence="4" key="1">
    <citation type="submission" date="2023-03" db="EMBL/GenBank/DDBJ databases">
        <title>Electrophorus voltai genome.</title>
        <authorList>
            <person name="Bian C."/>
        </authorList>
    </citation>
    <scope>NUCLEOTIDE SEQUENCE</scope>
    <source>
        <strain evidence="4">CB-2022</strain>
        <tissue evidence="4">Muscle</tissue>
    </source>
</reference>
<dbReference type="InterPro" id="IPR022158">
    <property type="entry name" value="Inositol_phosphatase"/>
</dbReference>
<feature type="compositionally biased region" description="Low complexity" evidence="2">
    <location>
        <begin position="33"/>
        <end position="48"/>
    </location>
</feature>
<dbReference type="PANTHER" id="PTHR31108:SF6">
    <property type="entry name" value="TUMOR PROTEIN P63-REGULATED GENE 1 PROTEIN"/>
    <property type="match status" value="1"/>
</dbReference>
<evidence type="ECO:0000259" key="3">
    <source>
        <dbReference type="PROSITE" id="PS51791"/>
    </source>
</evidence>
<sequence length="297" mass="33298">ISRLPTLPTINRMTDADEPSFRAVQLEQDSVESPAPGAGAGRPRSGGADTPGNEDTGTSDRSAHVQSDPLARGGKRSSAVEQFKLRRFFVLRLGTLDHAIEDIKSLVDPKEDGAVQSVWLMAEIDHWNNEKERLVFITEKSLLLCKYDFIMLNCEQIQRIPLNLVDRIAYGAFTFPPHSLLTRDGEGVRIFWDRLREPSFMSRWNPFALDYPYTTLTYHPVYNANDRLARMCEIHSFREQLAMVAQKIHAENPVPGKANGVLVLNQPLVIEAYVGVMSVIGNQNKLGYCLARGNIGF</sequence>
<dbReference type="Proteomes" id="UP001239994">
    <property type="component" value="Unassembled WGS sequence"/>
</dbReference>
<proteinExistence type="inferred from homology"/>
<evidence type="ECO:0000256" key="2">
    <source>
        <dbReference type="SAM" id="MobiDB-lite"/>
    </source>
</evidence>
<dbReference type="GO" id="GO:0005737">
    <property type="term" value="C:cytoplasm"/>
    <property type="evidence" value="ECO:0007669"/>
    <property type="project" value="TreeGrafter"/>
</dbReference>
<dbReference type="AlphaFoldDB" id="A0AAD8ZBW8"/>
<feature type="domain" description="HSac2" evidence="3">
    <location>
        <begin position="90"/>
        <end position="262"/>
    </location>
</feature>
<dbReference type="EMBL" id="JAROKS010000015">
    <property type="protein sequence ID" value="KAK1796768.1"/>
    <property type="molecule type" value="Genomic_DNA"/>
</dbReference>
<comment type="caution">
    <text evidence="4">The sequence shown here is derived from an EMBL/GenBank/DDBJ whole genome shotgun (WGS) entry which is preliminary data.</text>
</comment>
<name>A0AAD8ZBW8_9TELE</name>
<evidence type="ECO:0000313" key="5">
    <source>
        <dbReference type="Proteomes" id="UP001239994"/>
    </source>
</evidence>
<dbReference type="Pfam" id="PF12456">
    <property type="entry name" value="hSac2"/>
    <property type="match status" value="1"/>
</dbReference>
<dbReference type="InterPro" id="IPR034753">
    <property type="entry name" value="hSac2"/>
</dbReference>